<name>A0ABV9U151_9ACTN</name>
<evidence type="ECO:0000313" key="2">
    <source>
        <dbReference type="EMBL" id="MFC4909085.1"/>
    </source>
</evidence>
<accession>A0ABV9U151</accession>
<keyword evidence="1" id="KW-0732">Signal</keyword>
<organism evidence="2 3">
    <name type="scientific">Actinomadura gamaensis</name>
    <dbReference type="NCBI Taxonomy" id="1763541"/>
    <lineage>
        <taxon>Bacteria</taxon>
        <taxon>Bacillati</taxon>
        <taxon>Actinomycetota</taxon>
        <taxon>Actinomycetes</taxon>
        <taxon>Streptosporangiales</taxon>
        <taxon>Thermomonosporaceae</taxon>
        <taxon>Actinomadura</taxon>
    </lineage>
</organism>
<gene>
    <name evidence="2" type="ORF">ACFPCY_17305</name>
</gene>
<evidence type="ECO:0000313" key="3">
    <source>
        <dbReference type="Proteomes" id="UP001595872"/>
    </source>
</evidence>
<dbReference type="EMBL" id="JBHSIT010000004">
    <property type="protein sequence ID" value="MFC4909085.1"/>
    <property type="molecule type" value="Genomic_DNA"/>
</dbReference>
<evidence type="ECO:0000256" key="1">
    <source>
        <dbReference type="SAM" id="SignalP"/>
    </source>
</evidence>
<sequence length="181" mass="19502">MRSFGRLALVGGTAAAVALGVAGAADAAPAHKPITAHFTFTPRHQSFNYSNAVGRLHAQVAVTGKHVSKQYPMPWAFVITNAKLRAIARGPATCVASGLNGRYHDKHVVPVGYTWHSTVKPHRAKKVYLLYGSCRFNVQEGRKVGYAIVSFQFRYAIDPHSRARVASAGTGAFTTSVRVVD</sequence>
<feature type="chain" id="PRO_5045731513" evidence="1">
    <location>
        <begin position="28"/>
        <end position="181"/>
    </location>
</feature>
<keyword evidence="3" id="KW-1185">Reference proteome</keyword>
<reference evidence="3" key="1">
    <citation type="journal article" date="2019" name="Int. J. Syst. Evol. Microbiol.">
        <title>The Global Catalogue of Microorganisms (GCM) 10K type strain sequencing project: providing services to taxonomists for standard genome sequencing and annotation.</title>
        <authorList>
            <consortium name="The Broad Institute Genomics Platform"/>
            <consortium name="The Broad Institute Genome Sequencing Center for Infectious Disease"/>
            <person name="Wu L."/>
            <person name="Ma J."/>
        </authorList>
    </citation>
    <scope>NUCLEOTIDE SEQUENCE [LARGE SCALE GENOMIC DNA]</scope>
    <source>
        <strain evidence="3">KLKA75</strain>
    </source>
</reference>
<protein>
    <submittedName>
        <fullName evidence="2">Uncharacterized protein</fullName>
    </submittedName>
</protein>
<feature type="signal peptide" evidence="1">
    <location>
        <begin position="1"/>
        <end position="27"/>
    </location>
</feature>
<dbReference type="Proteomes" id="UP001595872">
    <property type="component" value="Unassembled WGS sequence"/>
</dbReference>
<proteinExistence type="predicted"/>
<comment type="caution">
    <text evidence="2">The sequence shown here is derived from an EMBL/GenBank/DDBJ whole genome shotgun (WGS) entry which is preliminary data.</text>
</comment>
<dbReference type="RefSeq" id="WP_378256279.1">
    <property type="nucleotide sequence ID" value="NZ_JBHSIT010000004.1"/>
</dbReference>